<dbReference type="EMBL" id="BONV01000028">
    <property type="protein sequence ID" value="GIG82150.1"/>
    <property type="molecule type" value="Genomic_DNA"/>
</dbReference>
<dbReference type="PIRSF" id="PIRSF028757">
    <property type="entry name" value="LD-carboxypeptidase"/>
    <property type="match status" value="1"/>
</dbReference>
<dbReference type="Proteomes" id="UP000630097">
    <property type="component" value="Unassembled WGS sequence"/>
</dbReference>
<evidence type="ECO:0000259" key="4">
    <source>
        <dbReference type="Pfam" id="PF17676"/>
    </source>
</evidence>
<dbReference type="AlphaFoldDB" id="A0A8J3V7G0"/>
<sequence>MIPPDHPGGRPAGDCAKIMGMNVRYPAPLRPGDRIGVTSPSSGVDEHLRERLQVAIRTVEAHGYEVVVGECMDGAGHVSAPAPERARELMEMLVDPQIKAVVPPWGGVTAIDLLPLLDWDALREADPTWVVGFSDMSTIITPLTLMTGIATIHGNNLMDTPYRAPEGLLTWLDIAAMDPGTAFTQIPPNRYRAEGWDSYRTTPEVREFTLDTPGRWTRLDGDGDVQVEGRLIGGCIETVCNLTGTPYGDTASFARAMAPEGLLVYVEASDDDAATICRNLHGMRLAGFFADANAVLVGRTRATGIDSLTQHEAVLDALGGLGVPIIADVECGHVPPYMPLVNGARGEVVYTEHRNELTQILS</sequence>
<reference evidence="5 6" key="1">
    <citation type="submission" date="2021-01" db="EMBL/GenBank/DDBJ databases">
        <title>Whole genome shotgun sequence of Planotetraspora kaengkrachanensis NBRC 104272.</title>
        <authorList>
            <person name="Komaki H."/>
            <person name="Tamura T."/>
        </authorList>
    </citation>
    <scope>NUCLEOTIDE SEQUENCE [LARGE SCALE GENOMIC DNA]</scope>
    <source>
        <strain evidence="5 6">NBRC 104272</strain>
    </source>
</reference>
<dbReference type="SUPFAM" id="SSF141986">
    <property type="entry name" value="LD-carboxypeptidase A C-terminal domain-like"/>
    <property type="match status" value="1"/>
</dbReference>
<dbReference type="InterPro" id="IPR040921">
    <property type="entry name" value="Peptidase_S66C"/>
</dbReference>
<comment type="caution">
    <text evidence="5">The sequence shown here is derived from an EMBL/GenBank/DDBJ whole genome shotgun (WGS) entry which is preliminary data.</text>
</comment>
<comment type="similarity">
    <text evidence="1">Belongs to the peptidase S66 family.</text>
</comment>
<organism evidence="5 6">
    <name type="scientific">Planotetraspora kaengkrachanensis</name>
    <dbReference type="NCBI Taxonomy" id="575193"/>
    <lineage>
        <taxon>Bacteria</taxon>
        <taxon>Bacillati</taxon>
        <taxon>Actinomycetota</taxon>
        <taxon>Actinomycetes</taxon>
        <taxon>Streptosporangiales</taxon>
        <taxon>Streptosporangiaceae</taxon>
        <taxon>Planotetraspora</taxon>
    </lineage>
</organism>
<feature type="domain" description="LD-carboxypeptidase N-terminal" evidence="3">
    <location>
        <begin position="35"/>
        <end position="154"/>
    </location>
</feature>
<evidence type="ECO:0000256" key="2">
    <source>
        <dbReference type="ARBA" id="ARBA00022801"/>
    </source>
</evidence>
<dbReference type="CDD" id="cd07062">
    <property type="entry name" value="Peptidase_S66_mccF_like"/>
    <property type="match status" value="1"/>
</dbReference>
<name>A0A8J3V7G0_9ACTN</name>
<dbReference type="Gene3D" id="3.40.50.10740">
    <property type="entry name" value="Class I glutamine amidotransferase-like"/>
    <property type="match status" value="1"/>
</dbReference>
<dbReference type="InterPro" id="IPR003507">
    <property type="entry name" value="S66_fam"/>
</dbReference>
<dbReference type="Pfam" id="PF17676">
    <property type="entry name" value="Peptidase_S66C"/>
    <property type="match status" value="1"/>
</dbReference>
<evidence type="ECO:0000313" key="5">
    <source>
        <dbReference type="EMBL" id="GIG82150.1"/>
    </source>
</evidence>
<keyword evidence="6" id="KW-1185">Reference proteome</keyword>
<dbReference type="Pfam" id="PF02016">
    <property type="entry name" value="Peptidase_S66"/>
    <property type="match status" value="1"/>
</dbReference>
<accession>A0A8J3V7G0</accession>
<evidence type="ECO:0000259" key="3">
    <source>
        <dbReference type="Pfam" id="PF02016"/>
    </source>
</evidence>
<feature type="domain" description="LD-carboxypeptidase C-terminal" evidence="4">
    <location>
        <begin position="228"/>
        <end position="347"/>
    </location>
</feature>
<gene>
    <name evidence="5" type="primary">mccF</name>
    <name evidence="5" type="ORF">Pka01_52770</name>
</gene>
<dbReference type="InterPro" id="IPR027461">
    <property type="entry name" value="Carboxypeptidase_A_C_sf"/>
</dbReference>
<evidence type="ECO:0000313" key="6">
    <source>
        <dbReference type="Proteomes" id="UP000630097"/>
    </source>
</evidence>
<evidence type="ECO:0000256" key="1">
    <source>
        <dbReference type="ARBA" id="ARBA00010233"/>
    </source>
</evidence>
<proteinExistence type="inferred from homology"/>
<dbReference type="GO" id="GO:0016787">
    <property type="term" value="F:hydrolase activity"/>
    <property type="evidence" value="ECO:0007669"/>
    <property type="project" value="UniProtKB-KW"/>
</dbReference>
<dbReference type="SUPFAM" id="SSF52317">
    <property type="entry name" value="Class I glutamine amidotransferase-like"/>
    <property type="match status" value="1"/>
</dbReference>
<keyword evidence="2" id="KW-0378">Hydrolase</keyword>
<dbReference type="PANTHER" id="PTHR30237:SF5">
    <property type="entry name" value="CARBOXYPEPTIDASE VC_A0337-RELATED"/>
    <property type="match status" value="1"/>
</dbReference>
<dbReference type="InterPro" id="IPR027478">
    <property type="entry name" value="LdcA_N"/>
</dbReference>
<dbReference type="InterPro" id="IPR040449">
    <property type="entry name" value="Peptidase_S66_N"/>
</dbReference>
<protein>
    <submittedName>
        <fullName evidence="5">LD-carboxypeptidase</fullName>
    </submittedName>
</protein>
<dbReference type="PANTHER" id="PTHR30237">
    <property type="entry name" value="MURAMOYLTETRAPEPTIDE CARBOXYPEPTIDASE"/>
    <property type="match status" value="1"/>
</dbReference>
<dbReference type="InterPro" id="IPR029062">
    <property type="entry name" value="Class_I_gatase-like"/>
</dbReference>
<dbReference type="Gene3D" id="3.50.30.60">
    <property type="entry name" value="LD-carboxypeptidase A C-terminal domain-like"/>
    <property type="match status" value="1"/>
</dbReference>